<dbReference type="InParanoid" id="A0A6P8H4S2"/>
<dbReference type="InterPro" id="IPR000276">
    <property type="entry name" value="GPCR_Rhodpsn"/>
</dbReference>
<dbReference type="RefSeq" id="XP_031550538.1">
    <property type="nucleotide sequence ID" value="XM_031694678.1"/>
</dbReference>
<dbReference type="KEGG" id="aten:116287964"/>
<accession>A0A6P8H4S2</accession>
<dbReference type="InterPro" id="IPR050125">
    <property type="entry name" value="GPCR_opsins"/>
</dbReference>
<dbReference type="AlphaFoldDB" id="A0A6P8H4S2"/>
<keyword evidence="7 8" id="KW-0807">Transducer</keyword>
<gene>
    <name evidence="12" type="primary">LOC116287964</name>
</gene>
<reference evidence="12" key="1">
    <citation type="submission" date="2025-08" db="UniProtKB">
        <authorList>
            <consortium name="RefSeq"/>
        </authorList>
    </citation>
    <scope>IDENTIFICATION</scope>
    <source>
        <tissue evidence="12">Tentacle</tissue>
    </source>
</reference>
<evidence type="ECO:0000256" key="1">
    <source>
        <dbReference type="ARBA" id="ARBA00004141"/>
    </source>
</evidence>
<dbReference type="PROSITE" id="PS50262">
    <property type="entry name" value="G_PROTEIN_RECEP_F1_2"/>
    <property type="match status" value="1"/>
</dbReference>
<feature type="transmembrane region" description="Helical" evidence="9">
    <location>
        <begin position="187"/>
        <end position="210"/>
    </location>
</feature>
<protein>
    <submittedName>
        <fullName evidence="12">Visual pigment-like receptor peropsin</fullName>
    </submittedName>
</protein>
<dbReference type="Proteomes" id="UP000515163">
    <property type="component" value="Unplaced"/>
</dbReference>
<comment type="subcellular location">
    <subcellularLocation>
        <location evidence="1">Membrane</location>
        <topology evidence="1">Multi-pass membrane protein</topology>
    </subcellularLocation>
</comment>
<comment type="similarity">
    <text evidence="8">Belongs to the G-protein coupled receptor 1 family.</text>
</comment>
<dbReference type="SMART" id="SM01381">
    <property type="entry name" value="7TM_GPCR_Srsx"/>
    <property type="match status" value="1"/>
</dbReference>
<dbReference type="InterPro" id="IPR017452">
    <property type="entry name" value="GPCR_Rhodpsn_7TM"/>
</dbReference>
<dbReference type="GO" id="GO:0016020">
    <property type="term" value="C:membrane"/>
    <property type="evidence" value="ECO:0007669"/>
    <property type="project" value="UniProtKB-SubCell"/>
</dbReference>
<evidence type="ECO:0000256" key="5">
    <source>
        <dbReference type="ARBA" id="ARBA00023136"/>
    </source>
</evidence>
<keyword evidence="3 9" id="KW-1133">Transmembrane helix</keyword>
<feature type="transmembrane region" description="Helical" evidence="9">
    <location>
        <begin position="26"/>
        <end position="51"/>
    </location>
</feature>
<evidence type="ECO:0000313" key="11">
    <source>
        <dbReference type="Proteomes" id="UP000515163"/>
    </source>
</evidence>
<evidence type="ECO:0000256" key="3">
    <source>
        <dbReference type="ARBA" id="ARBA00022989"/>
    </source>
</evidence>
<name>A0A6P8H4S2_ACTTE</name>
<dbReference type="PROSITE" id="PS00237">
    <property type="entry name" value="G_PROTEIN_RECEP_F1_1"/>
    <property type="match status" value="1"/>
</dbReference>
<evidence type="ECO:0000256" key="8">
    <source>
        <dbReference type="RuleBase" id="RU000688"/>
    </source>
</evidence>
<dbReference type="GeneID" id="116287964"/>
<organism evidence="11 12">
    <name type="scientific">Actinia tenebrosa</name>
    <name type="common">Australian red waratah sea anemone</name>
    <dbReference type="NCBI Taxonomy" id="6105"/>
    <lineage>
        <taxon>Eukaryota</taxon>
        <taxon>Metazoa</taxon>
        <taxon>Cnidaria</taxon>
        <taxon>Anthozoa</taxon>
        <taxon>Hexacorallia</taxon>
        <taxon>Actiniaria</taxon>
        <taxon>Actiniidae</taxon>
        <taxon>Actinia</taxon>
    </lineage>
</organism>
<dbReference type="OrthoDB" id="10044919at2759"/>
<evidence type="ECO:0000256" key="4">
    <source>
        <dbReference type="ARBA" id="ARBA00023040"/>
    </source>
</evidence>
<keyword evidence="11" id="KW-1185">Reference proteome</keyword>
<keyword evidence="5 9" id="KW-0472">Membrane</keyword>
<dbReference type="Gene3D" id="1.20.1070.10">
    <property type="entry name" value="Rhodopsin 7-helix transmembrane proteins"/>
    <property type="match status" value="1"/>
</dbReference>
<evidence type="ECO:0000256" key="9">
    <source>
        <dbReference type="SAM" id="Phobius"/>
    </source>
</evidence>
<dbReference type="PRINTS" id="PR00237">
    <property type="entry name" value="GPCRRHODOPSN"/>
</dbReference>
<keyword evidence="2 8" id="KW-0812">Transmembrane</keyword>
<dbReference type="SUPFAM" id="SSF81321">
    <property type="entry name" value="Family A G protein-coupled receptor-like"/>
    <property type="match status" value="1"/>
</dbReference>
<dbReference type="GO" id="GO:0004930">
    <property type="term" value="F:G protein-coupled receptor activity"/>
    <property type="evidence" value="ECO:0007669"/>
    <property type="project" value="UniProtKB-KW"/>
</dbReference>
<proteinExistence type="inferred from homology"/>
<dbReference type="Pfam" id="PF00001">
    <property type="entry name" value="7tm_1"/>
    <property type="match status" value="1"/>
</dbReference>
<keyword evidence="4 8" id="KW-0297">G-protein coupled receptor</keyword>
<feature type="transmembrane region" description="Helical" evidence="9">
    <location>
        <begin position="274"/>
        <end position="295"/>
    </location>
</feature>
<evidence type="ECO:0000256" key="6">
    <source>
        <dbReference type="ARBA" id="ARBA00023170"/>
    </source>
</evidence>
<dbReference type="CDD" id="cd00637">
    <property type="entry name" value="7tm_classA_rhodopsin-like"/>
    <property type="match status" value="1"/>
</dbReference>
<evidence type="ECO:0000313" key="12">
    <source>
        <dbReference type="RefSeq" id="XP_031550538.1"/>
    </source>
</evidence>
<keyword evidence="6 8" id="KW-0675">Receptor</keyword>
<evidence type="ECO:0000256" key="7">
    <source>
        <dbReference type="ARBA" id="ARBA00023224"/>
    </source>
</evidence>
<feature type="domain" description="G-protein coupled receptors family 1 profile" evidence="10">
    <location>
        <begin position="43"/>
        <end position="292"/>
    </location>
</feature>
<feature type="transmembrane region" description="Helical" evidence="9">
    <location>
        <begin position="63"/>
        <end position="83"/>
    </location>
</feature>
<evidence type="ECO:0000256" key="2">
    <source>
        <dbReference type="ARBA" id="ARBA00022692"/>
    </source>
</evidence>
<dbReference type="PANTHER" id="PTHR24240">
    <property type="entry name" value="OPSIN"/>
    <property type="match status" value="1"/>
</dbReference>
<feature type="transmembrane region" description="Helical" evidence="9">
    <location>
        <begin position="246"/>
        <end position="268"/>
    </location>
</feature>
<feature type="transmembrane region" description="Helical" evidence="9">
    <location>
        <begin position="103"/>
        <end position="122"/>
    </location>
</feature>
<feature type="transmembrane region" description="Helical" evidence="9">
    <location>
        <begin position="142"/>
        <end position="167"/>
    </location>
</feature>
<sequence>MEWTTTQTSGDSADNKVSSHYQRTRVIVEMIFCAVIIFTSFTGNALVVFVACKDSTLRTTTNIFIQNLALTDISMAIFNMPFWMASIYHDNWIFSQLVCEYQAVTLFTFGSASILTMALISINRYFKIVHPQIYHNYFGSKVIVCIYCLLSWVVGVIFATPPIYGWGNYQYHRKFMTCSVLWDLKHISFVAIFLGGFVNAVTITIFVCYYKIYREVKQSSRNVAAYANNVTSETDIKILKSTFTVVCGYIICWMPVSVVCLTETLGGFLPQACYGVAIFLMYSSCCINPIIYGILNPQFRRAFIQVFKCKSFHHDNSSNQDERQENASATLPSLAIRRIASANKIS</sequence>
<evidence type="ECO:0000259" key="10">
    <source>
        <dbReference type="PROSITE" id="PS50262"/>
    </source>
</evidence>